<evidence type="ECO:0000313" key="1">
    <source>
        <dbReference type="EMBL" id="CAG8949529.1"/>
    </source>
</evidence>
<dbReference type="EMBL" id="CAJVRL010000014">
    <property type="protein sequence ID" value="CAG8949529.1"/>
    <property type="molecule type" value="Genomic_DNA"/>
</dbReference>
<reference evidence="1" key="1">
    <citation type="submission" date="2021-07" db="EMBL/GenBank/DDBJ databases">
        <authorList>
            <person name="Durling M."/>
        </authorList>
    </citation>
    <scope>NUCLEOTIDE SEQUENCE</scope>
</reference>
<organism evidence="1 2">
    <name type="scientific">Hymenoscyphus fraxineus</name>
    <dbReference type="NCBI Taxonomy" id="746836"/>
    <lineage>
        <taxon>Eukaryota</taxon>
        <taxon>Fungi</taxon>
        <taxon>Dikarya</taxon>
        <taxon>Ascomycota</taxon>
        <taxon>Pezizomycotina</taxon>
        <taxon>Leotiomycetes</taxon>
        <taxon>Helotiales</taxon>
        <taxon>Helotiaceae</taxon>
        <taxon>Hymenoscyphus</taxon>
    </lineage>
</organism>
<keyword evidence="2" id="KW-1185">Reference proteome</keyword>
<evidence type="ECO:0000313" key="2">
    <source>
        <dbReference type="Proteomes" id="UP000696280"/>
    </source>
</evidence>
<gene>
    <name evidence="1" type="ORF">HYFRA_00007761</name>
</gene>
<comment type="caution">
    <text evidence="1">The sequence shown here is derived from an EMBL/GenBank/DDBJ whole genome shotgun (WGS) entry which is preliminary data.</text>
</comment>
<sequence>MIAGKLHQVFDSTDEEEDKDLSPVIYRLVYCSKTGSLPEKQMYIELFQAIKTYTKKTGESDALVAKVDTLKDPRNKNWTLPASEGKKISERGGLKRLYFKECHVEALNTWVDEMVIALENSNDTILQRAFVCIGWSQESEQRKAAHYAHRSGDRKYYTGNLFEDLFEALFYHLHSTAKCALCYDELLNVVDSHDVRIAEHMIAILCGAYPQWGGLNVKVSRYPGSGDMIVKLSERCWEIGALSAYKQGIFEQNAQRLQEHLKGLKQYQDIQDGSTAKLLADKKAECEEMQQELTDGYSDLRNMADNICDLHIREYETKLHVVEVEERLAAGKKFLETLKGFKRVKELSMNSSSGPSDMIS</sequence>
<proteinExistence type="predicted"/>
<protein>
    <submittedName>
        <fullName evidence="1">Uncharacterized protein</fullName>
    </submittedName>
</protein>
<accession>A0A9N9KKS2</accession>
<dbReference type="AlphaFoldDB" id="A0A9N9KKS2"/>
<name>A0A9N9KKS2_9HELO</name>
<dbReference type="Proteomes" id="UP000696280">
    <property type="component" value="Unassembled WGS sequence"/>
</dbReference>